<accession>T1BAU6</accession>
<protein>
    <submittedName>
        <fullName evidence="1">Thermopsin related protein</fullName>
    </submittedName>
</protein>
<evidence type="ECO:0000313" key="1">
    <source>
        <dbReference type="EMBL" id="EQD51405.1"/>
    </source>
</evidence>
<feature type="non-terminal residue" evidence="1">
    <location>
        <position position="386"/>
    </location>
</feature>
<reference evidence="1" key="2">
    <citation type="journal article" date="2014" name="ISME J.">
        <title>Microbial stratification in low pH oxic and suboxic macroscopic growths along an acid mine drainage.</title>
        <authorList>
            <person name="Mendez-Garcia C."/>
            <person name="Mesa V."/>
            <person name="Sprenger R.R."/>
            <person name="Richter M."/>
            <person name="Diez M.S."/>
            <person name="Solano J."/>
            <person name="Bargiela R."/>
            <person name="Golyshina O.V."/>
            <person name="Manteca A."/>
            <person name="Ramos J.L."/>
            <person name="Gallego J.R."/>
            <person name="Llorente I."/>
            <person name="Martins Dos Santos V.A."/>
            <person name="Jensen O.N."/>
            <person name="Pelaez A.I."/>
            <person name="Sanchez J."/>
            <person name="Ferrer M."/>
        </authorList>
    </citation>
    <scope>NUCLEOTIDE SEQUENCE</scope>
</reference>
<name>T1BAU6_9ZZZZ</name>
<dbReference type="EMBL" id="AUZY01007132">
    <property type="protein sequence ID" value="EQD51405.1"/>
    <property type="molecule type" value="Genomic_DNA"/>
</dbReference>
<organism evidence="1">
    <name type="scientific">mine drainage metagenome</name>
    <dbReference type="NCBI Taxonomy" id="410659"/>
    <lineage>
        <taxon>unclassified sequences</taxon>
        <taxon>metagenomes</taxon>
        <taxon>ecological metagenomes</taxon>
    </lineage>
</organism>
<feature type="non-terminal residue" evidence="1">
    <location>
        <position position="1"/>
    </location>
</feature>
<sequence length="386" mass="41629">SSNYDIYTPLYAFSNAQLAALAVSGSGTSSSPYVMPSAQGTLLNATFGVVNDYTYPVFDGVFFVNTTDYTIITAPALSYLAPFAGPYALFYQKIYGFPATNNLQMQFFEVQNLELANSYQIMGWASYYVESYSWPLFSTYSNVLFWNSSFDYVVGNTFNTQSQALILFGGTNDIVVSNFFNGTAPIAPNPQNFPPYTFPLMGLLLDQNGTGVYNNYFGISQVPALMPDFSIYTGLFALFTTNVWNISYFPAVNILGLLGVTGNYWANYGTPANPFGQVYTDGGFITYGGDYSALTYLPLQPVTFTEKGLPAGTTWGVSLNGVVASGTASAGASSLVLYQENGTYPFSVESVPGYGLNISSGMLVVSGPTTQLVSYAYASVSTDTVL</sequence>
<proteinExistence type="predicted"/>
<comment type="caution">
    <text evidence="1">The sequence shown here is derived from an EMBL/GenBank/DDBJ whole genome shotgun (WGS) entry which is preliminary data.</text>
</comment>
<reference evidence="1" key="1">
    <citation type="submission" date="2013-08" db="EMBL/GenBank/DDBJ databases">
        <authorList>
            <person name="Mendez C."/>
            <person name="Richter M."/>
            <person name="Ferrer M."/>
            <person name="Sanchez J."/>
        </authorList>
    </citation>
    <scope>NUCLEOTIDE SEQUENCE</scope>
</reference>
<dbReference type="AlphaFoldDB" id="T1BAU6"/>
<gene>
    <name evidence="1" type="ORF">B1B_11029</name>
</gene>